<evidence type="ECO:0008006" key="3">
    <source>
        <dbReference type="Google" id="ProtNLM"/>
    </source>
</evidence>
<dbReference type="Pfam" id="PF05258">
    <property type="entry name" value="DciA"/>
    <property type="match status" value="1"/>
</dbReference>
<dbReference type="AlphaFoldDB" id="A0A2L1GLA9"/>
<dbReference type="PANTHER" id="PTHR36456:SF1">
    <property type="entry name" value="UPF0232 PROTEIN SCO3875"/>
    <property type="match status" value="1"/>
</dbReference>
<gene>
    <name evidence="1" type="ORF">CAY53_02325</name>
</gene>
<dbReference type="Proteomes" id="UP000239867">
    <property type="component" value="Chromosome"/>
</dbReference>
<reference evidence="1 2" key="1">
    <citation type="journal article" date="2018" name="MBio">
        <title>Insights into the evolution of host association through the isolation and characterization of a novel human periodontal pathobiont, Desulfobulbus oralis.</title>
        <authorList>
            <person name="Cross K.L."/>
            <person name="Chirania P."/>
            <person name="Xiong W."/>
            <person name="Beall C.J."/>
            <person name="Elkins J.G."/>
            <person name="Giannone R.J."/>
            <person name="Griffen A.L."/>
            <person name="Guss A.M."/>
            <person name="Hettich R.L."/>
            <person name="Joshi S.S."/>
            <person name="Mokrzan E.M."/>
            <person name="Martin R.K."/>
            <person name="Zhulin I.B."/>
            <person name="Leys E.J."/>
            <person name="Podar M."/>
        </authorList>
    </citation>
    <scope>NUCLEOTIDE SEQUENCE [LARGE SCALE GENOMIC DNA]</scope>
    <source>
        <strain evidence="1 2">ORNL</strain>
    </source>
</reference>
<name>A0A2L1GLA9_9BACT</name>
<protein>
    <recommendedName>
        <fullName evidence="3">RNA-binding protein</fullName>
    </recommendedName>
</protein>
<proteinExistence type="predicted"/>
<dbReference type="PANTHER" id="PTHR36456">
    <property type="entry name" value="UPF0232 PROTEIN SCO3875"/>
    <property type="match status" value="1"/>
</dbReference>
<dbReference type="KEGG" id="deo:CAY53_02325"/>
<evidence type="ECO:0000313" key="1">
    <source>
        <dbReference type="EMBL" id="AVD70452.1"/>
    </source>
</evidence>
<accession>A0A2L1GLA9</accession>
<evidence type="ECO:0000313" key="2">
    <source>
        <dbReference type="Proteomes" id="UP000239867"/>
    </source>
</evidence>
<keyword evidence="2" id="KW-1185">Reference proteome</keyword>
<dbReference type="RefSeq" id="WP_104935758.1">
    <property type="nucleotide sequence ID" value="NZ_CP021255.1"/>
</dbReference>
<organism evidence="1 2">
    <name type="scientific">Desulfobulbus oralis</name>
    <dbReference type="NCBI Taxonomy" id="1986146"/>
    <lineage>
        <taxon>Bacteria</taxon>
        <taxon>Pseudomonadati</taxon>
        <taxon>Thermodesulfobacteriota</taxon>
        <taxon>Desulfobulbia</taxon>
        <taxon>Desulfobulbales</taxon>
        <taxon>Desulfobulbaceae</taxon>
        <taxon>Desulfobulbus</taxon>
    </lineage>
</organism>
<sequence length="160" mass="18055">MKKFTTLRHILPTLFRERQWQDAWQVQGLYSKWPHIAGEEAARHSRPVALRGQTLWLYVSHAIWAQELLFRQRELLRRIRPLAADRSIAGFRCVVEPSWFAATGPAPGQQAAPARPLPSSFQAIADQSSREALGRLWQLWQERHSGPANGQATGAGQGSP</sequence>
<dbReference type="OrthoDB" id="9814233at2"/>
<dbReference type="EMBL" id="CP021255">
    <property type="protein sequence ID" value="AVD70452.1"/>
    <property type="molecule type" value="Genomic_DNA"/>
</dbReference>
<dbReference type="InterPro" id="IPR007922">
    <property type="entry name" value="DciA-like"/>
</dbReference>